<protein>
    <recommendedName>
        <fullName evidence="6">Necrosis-and ethylene-inducing protein 2</fullName>
    </recommendedName>
</protein>
<evidence type="ECO:0000256" key="1">
    <source>
        <dbReference type="ARBA" id="ARBA00009520"/>
    </source>
</evidence>
<evidence type="ECO:0000256" key="3">
    <source>
        <dbReference type="SAM" id="SignalP"/>
    </source>
</evidence>
<evidence type="ECO:0000256" key="2">
    <source>
        <dbReference type="ARBA" id="ARBA00023026"/>
    </source>
</evidence>
<dbReference type="AlphaFoldDB" id="A0A8A3P9V0"/>
<dbReference type="PANTHER" id="PTHR33657">
    <property type="entry name" value="DOMAIN PROTEIN, PUTATIVE (AFU_ORTHOLOGUE AFUA_5G00600)-RELATED"/>
    <property type="match status" value="1"/>
</dbReference>
<organism evidence="4 5">
    <name type="scientific">Monilinia vaccinii-corymbosi</name>
    <dbReference type="NCBI Taxonomy" id="61207"/>
    <lineage>
        <taxon>Eukaryota</taxon>
        <taxon>Fungi</taxon>
        <taxon>Dikarya</taxon>
        <taxon>Ascomycota</taxon>
        <taxon>Pezizomycotina</taxon>
        <taxon>Leotiomycetes</taxon>
        <taxon>Helotiales</taxon>
        <taxon>Sclerotiniaceae</taxon>
        <taxon>Monilinia</taxon>
    </lineage>
</organism>
<dbReference type="Pfam" id="PF05630">
    <property type="entry name" value="NPP1"/>
    <property type="match status" value="1"/>
</dbReference>
<comment type="similarity">
    <text evidence="1">Belongs to the Necrosis inducing protein (NPP1) family.</text>
</comment>
<dbReference type="EMBL" id="CP063406">
    <property type="protein sequence ID" value="QSZ31409.1"/>
    <property type="molecule type" value="Genomic_DNA"/>
</dbReference>
<feature type="chain" id="PRO_5032989332" description="Necrosis-and ethylene-inducing protein 2" evidence="3">
    <location>
        <begin position="22"/>
        <end position="242"/>
    </location>
</feature>
<dbReference type="PANTHER" id="PTHR33657:SF8">
    <property type="entry name" value="DOMAIN PROTEIN, PUTATIVE (AFU_ORTHOLOGUE AFUA_5G00600)-RELATED"/>
    <property type="match status" value="1"/>
</dbReference>
<feature type="signal peptide" evidence="3">
    <location>
        <begin position="1"/>
        <end position="21"/>
    </location>
</feature>
<proteinExistence type="inferred from homology"/>
<keyword evidence="2" id="KW-0843">Virulence</keyword>
<dbReference type="PIRSF" id="PIRSF029958">
    <property type="entry name" value="Necrosis-inducing_protein"/>
    <property type="match status" value="1"/>
</dbReference>
<evidence type="ECO:0008006" key="6">
    <source>
        <dbReference type="Google" id="ProtNLM"/>
    </source>
</evidence>
<reference evidence="4" key="1">
    <citation type="submission" date="2020-10" db="EMBL/GenBank/DDBJ databases">
        <title>Genome Sequence of Monilinia vaccinii-corymbosi Sheds Light on Mummy Berry Disease Infection of Blueberry and Mating Type.</title>
        <authorList>
            <person name="Yow A.G."/>
            <person name="Zhang Y."/>
            <person name="Bansal K."/>
            <person name="Eacker S.M."/>
            <person name="Sullivan S."/>
            <person name="Liachko I."/>
            <person name="Cubeta M.A."/>
            <person name="Rollins J.A."/>
            <person name="Ashrafi H."/>
        </authorList>
    </citation>
    <scope>NUCLEOTIDE SEQUENCE</scope>
    <source>
        <strain evidence="4">RL-1</strain>
    </source>
</reference>
<accession>A0A8A3P9V0</accession>
<dbReference type="OrthoDB" id="89086at2759"/>
<dbReference type="InterPro" id="IPR008701">
    <property type="entry name" value="NPP1"/>
</dbReference>
<evidence type="ECO:0000313" key="5">
    <source>
        <dbReference type="Proteomes" id="UP000672032"/>
    </source>
</evidence>
<dbReference type="Proteomes" id="UP000672032">
    <property type="component" value="Chromosome 2"/>
</dbReference>
<gene>
    <name evidence="4" type="ORF">DSL72_000974</name>
</gene>
<sequence>MVAFSKSLQLSLSLLASTAAAAPSQLESRSVIAHDKVVGFPPQVPGGTVGSVYLAYKPYLKVVNGCVPYPAVDAAGNTSGGLKPEGTSDSGCSSSTGQVYVRGGQYGSHYAVMYSWYFPKDEPSSKIGHRHDWEGVIVWLKDGTSTNAANIAAVCPSAHGGWDCSTNAYSLAGTSPLIQYMSTWPLDHSLSLTNVKGGQQPLIAWESLTSEARSALQNTDFGAGNVPFKEGNFASNLAKATF</sequence>
<keyword evidence="3" id="KW-0732">Signal</keyword>
<name>A0A8A3P9V0_9HELO</name>
<evidence type="ECO:0000313" key="4">
    <source>
        <dbReference type="EMBL" id="QSZ31409.1"/>
    </source>
</evidence>
<keyword evidence="5" id="KW-1185">Reference proteome</keyword>